<sequence length="186" mass="20492">MGLFSGIKSRLFPPELSRVAKTDDASTIAERISRTSIVVIAADLGDSISFDTDQQSVIALVEAATQKKTFDGSVHKYEIDGATFLPIFTDVPTAEAFCGAYCGLLNHIHAFRLFTAPGAYLRDWIAEQDFIVVNPQSHNEVEIDRSNSLMIREQLPNPDQINEIQFTSLVIPMIGISQTVEFAPDT</sequence>
<name>A0A517VGS2_9PLAN</name>
<organism evidence="1 2">
    <name type="scientific">Gimesia algae</name>
    <dbReference type="NCBI Taxonomy" id="2527971"/>
    <lineage>
        <taxon>Bacteria</taxon>
        <taxon>Pseudomonadati</taxon>
        <taxon>Planctomycetota</taxon>
        <taxon>Planctomycetia</taxon>
        <taxon>Planctomycetales</taxon>
        <taxon>Planctomycetaceae</taxon>
        <taxon>Gimesia</taxon>
    </lineage>
</organism>
<dbReference type="AlphaFoldDB" id="A0A517VGS2"/>
<reference evidence="1 2" key="1">
    <citation type="submission" date="2019-02" db="EMBL/GenBank/DDBJ databases">
        <title>Deep-cultivation of Planctomycetes and their phenomic and genomic characterization uncovers novel biology.</title>
        <authorList>
            <person name="Wiegand S."/>
            <person name="Jogler M."/>
            <person name="Boedeker C."/>
            <person name="Pinto D."/>
            <person name="Vollmers J."/>
            <person name="Rivas-Marin E."/>
            <person name="Kohn T."/>
            <person name="Peeters S.H."/>
            <person name="Heuer A."/>
            <person name="Rast P."/>
            <person name="Oberbeckmann S."/>
            <person name="Bunk B."/>
            <person name="Jeske O."/>
            <person name="Meyerdierks A."/>
            <person name="Storesund J.E."/>
            <person name="Kallscheuer N."/>
            <person name="Luecker S."/>
            <person name="Lage O.M."/>
            <person name="Pohl T."/>
            <person name="Merkel B.J."/>
            <person name="Hornburger P."/>
            <person name="Mueller R.-W."/>
            <person name="Bruemmer F."/>
            <person name="Labrenz M."/>
            <person name="Spormann A.M."/>
            <person name="Op den Camp H."/>
            <person name="Overmann J."/>
            <person name="Amann R."/>
            <person name="Jetten M.S.M."/>
            <person name="Mascher T."/>
            <person name="Medema M.H."/>
            <person name="Devos D.P."/>
            <person name="Kaster A.-K."/>
            <person name="Ovreas L."/>
            <person name="Rohde M."/>
            <person name="Galperin M.Y."/>
            <person name="Jogler C."/>
        </authorList>
    </citation>
    <scope>NUCLEOTIDE SEQUENCE [LARGE SCALE GENOMIC DNA]</scope>
    <source>
        <strain evidence="1 2">Pan161</strain>
    </source>
</reference>
<evidence type="ECO:0000313" key="1">
    <source>
        <dbReference type="EMBL" id="QDT92200.1"/>
    </source>
</evidence>
<dbReference type="KEGG" id="gax:Pan161_38670"/>
<dbReference type="RefSeq" id="WP_145229682.1">
    <property type="nucleotide sequence ID" value="NZ_CP036343.1"/>
</dbReference>
<accession>A0A517VGS2</accession>
<keyword evidence="2" id="KW-1185">Reference proteome</keyword>
<proteinExistence type="predicted"/>
<dbReference type="EMBL" id="CP036343">
    <property type="protein sequence ID" value="QDT92200.1"/>
    <property type="molecule type" value="Genomic_DNA"/>
</dbReference>
<gene>
    <name evidence="1" type="ORF">Pan161_38670</name>
</gene>
<dbReference type="Proteomes" id="UP000316855">
    <property type="component" value="Chromosome"/>
</dbReference>
<protein>
    <submittedName>
        <fullName evidence="1">Uncharacterized protein</fullName>
    </submittedName>
</protein>
<evidence type="ECO:0000313" key="2">
    <source>
        <dbReference type="Proteomes" id="UP000316855"/>
    </source>
</evidence>